<evidence type="ECO:0000256" key="1">
    <source>
        <dbReference type="ARBA" id="ARBA00002190"/>
    </source>
</evidence>
<evidence type="ECO:0000256" key="2">
    <source>
        <dbReference type="ARBA" id="ARBA00010961"/>
    </source>
</evidence>
<evidence type="ECO:0000256" key="4">
    <source>
        <dbReference type="ARBA" id="ARBA00023125"/>
    </source>
</evidence>
<dbReference type="PROSITE" id="PS01007">
    <property type="entry name" value="TRANSPOSASE_MUTATOR"/>
    <property type="match status" value="1"/>
</dbReference>
<dbReference type="Pfam" id="PF00872">
    <property type="entry name" value="Transposase_mut"/>
    <property type="match status" value="1"/>
</dbReference>
<dbReference type="NCBIfam" id="NF033543">
    <property type="entry name" value="transpos_IS256"/>
    <property type="match status" value="1"/>
</dbReference>
<sequence>MAVTVDGTRDILGIWAGDGGEGAKYWLHVFTELKNRGLDDVLMLVCDGLKGLPDAVETVWPRTIVQTCVVHLLRNSFRYAARQDWDKVAKALKPVDTAPSEDAATERFLEFQEAWGRKYPAIVKLWSDAWAEFVPFLSFDVEIRKVICSTNAVESVNARIRKAVRARGHFPSETAALKCVYMALMSLDPTGKGRKRWTMRWKAPLNAFQIAFEGRLTPANN</sequence>
<dbReference type="GO" id="GO:0006313">
    <property type="term" value="P:DNA transposition"/>
    <property type="evidence" value="ECO:0007669"/>
    <property type="project" value="UniProtKB-UniRule"/>
</dbReference>
<comment type="similarity">
    <text evidence="2 6">Belongs to the transposase mutator family.</text>
</comment>
<dbReference type="PANTHER" id="PTHR33217:SF8">
    <property type="entry name" value="MUTATOR FAMILY TRANSPOSASE"/>
    <property type="match status" value="1"/>
</dbReference>
<dbReference type="InterPro" id="IPR001207">
    <property type="entry name" value="Transposase_mutator"/>
</dbReference>
<evidence type="ECO:0000313" key="7">
    <source>
        <dbReference type="EMBL" id="SDN70545.1"/>
    </source>
</evidence>
<keyword evidence="4 6" id="KW-0238">DNA-binding</keyword>
<proteinExistence type="inferred from homology"/>
<keyword evidence="3 6" id="KW-0815">Transposition</keyword>
<dbReference type="EMBL" id="FNHI01000034">
    <property type="protein sequence ID" value="SDN70545.1"/>
    <property type="molecule type" value="Genomic_DNA"/>
</dbReference>
<keyword evidence="5 6" id="KW-0233">DNA recombination</keyword>
<gene>
    <name evidence="7" type="ORF">SAMN05444921_13441</name>
</gene>
<evidence type="ECO:0000313" key="8">
    <source>
        <dbReference type="Proteomes" id="UP000199063"/>
    </source>
</evidence>
<dbReference type="GO" id="GO:0004803">
    <property type="term" value="F:transposase activity"/>
    <property type="evidence" value="ECO:0007669"/>
    <property type="project" value="UniProtKB-UniRule"/>
</dbReference>
<protein>
    <recommendedName>
        <fullName evidence="6">Mutator family transposase</fullName>
    </recommendedName>
</protein>
<comment type="function">
    <text evidence="1 6">Required for the transposition of the insertion element.</text>
</comment>
<dbReference type="AlphaFoldDB" id="A0A1H0DK50"/>
<dbReference type="Proteomes" id="UP000199063">
    <property type="component" value="Unassembled WGS sequence"/>
</dbReference>
<accession>A0A1H0DK50</accession>
<dbReference type="PANTHER" id="PTHR33217">
    <property type="entry name" value="TRANSPOSASE FOR INSERTION SEQUENCE ELEMENT IS1081"/>
    <property type="match status" value="1"/>
</dbReference>
<evidence type="ECO:0000256" key="6">
    <source>
        <dbReference type="RuleBase" id="RU365089"/>
    </source>
</evidence>
<name>A0A1H0DK50_9ACTN</name>
<reference evidence="8" key="1">
    <citation type="submission" date="2016-10" db="EMBL/GenBank/DDBJ databases">
        <authorList>
            <person name="Varghese N."/>
            <person name="Submissions S."/>
        </authorList>
    </citation>
    <scope>NUCLEOTIDE SEQUENCE [LARGE SCALE GENOMIC DNA]</scope>
    <source>
        <strain evidence="8">CGMCC 4.7042</strain>
    </source>
</reference>
<keyword evidence="8" id="KW-1185">Reference proteome</keyword>
<evidence type="ECO:0000256" key="5">
    <source>
        <dbReference type="ARBA" id="ARBA00023172"/>
    </source>
</evidence>
<organism evidence="7 8">
    <name type="scientific">Streptomyces wuyuanensis</name>
    <dbReference type="NCBI Taxonomy" id="1196353"/>
    <lineage>
        <taxon>Bacteria</taxon>
        <taxon>Bacillati</taxon>
        <taxon>Actinomycetota</taxon>
        <taxon>Actinomycetes</taxon>
        <taxon>Kitasatosporales</taxon>
        <taxon>Streptomycetaceae</taxon>
        <taxon>Streptomyces</taxon>
    </lineage>
</organism>
<dbReference type="GO" id="GO:0003677">
    <property type="term" value="F:DNA binding"/>
    <property type="evidence" value="ECO:0007669"/>
    <property type="project" value="UniProtKB-UniRule"/>
</dbReference>
<keyword evidence="6" id="KW-0814">Transposable element</keyword>
<evidence type="ECO:0000256" key="3">
    <source>
        <dbReference type="ARBA" id="ARBA00022578"/>
    </source>
</evidence>
<dbReference type="STRING" id="1196353.SAMN05444921_13441"/>